<evidence type="ECO:0000313" key="4">
    <source>
        <dbReference type="Proteomes" id="UP001610446"/>
    </source>
</evidence>
<dbReference type="PANTHER" id="PTHR46082">
    <property type="entry name" value="ATP/GTP-BINDING PROTEIN-RELATED"/>
    <property type="match status" value="1"/>
</dbReference>
<dbReference type="SUPFAM" id="SSF53167">
    <property type="entry name" value="Purine and uridine phosphorylases"/>
    <property type="match status" value="1"/>
</dbReference>
<dbReference type="Pfam" id="PF01048">
    <property type="entry name" value="PNP_UDP_1"/>
    <property type="match status" value="1"/>
</dbReference>
<dbReference type="Proteomes" id="UP001610446">
    <property type="component" value="Unassembled WGS sequence"/>
</dbReference>
<comment type="caution">
    <text evidence="3">The sequence shown here is derived from an EMBL/GenBank/DDBJ whole genome shotgun (WGS) entry which is preliminary data.</text>
</comment>
<keyword evidence="4" id="KW-1185">Reference proteome</keyword>
<reference evidence="3 4" key="1">
    <citation type="submission" date="2024-07" db="EMBL/GenBank/DDBJ databases">
        <title>Section-level genome sequencing and comparative genomics of Aspergillus sections Usti and Cavernicolus.</title>
        <authorList>
            <consortium name="Lawrence Berkeley National Laboratory"/>
            <person name="Nybo J.L."/>
            <person name="Vesth T.C."/>
            <person name="Theobald S."/>
            <person name="Frisvad J.C."/>
            <person name="Larsen T.O."/>
            <person name="Kjaerboelling I."/>
            <person name="Rothschild-Mancinelli K."/>
            <person name="Lyhne E.K."/>
            <person name="Kogle M.E."/>
            <person name="Barry K."/>
            <person name="Clum A."/>
            <person name="Na H."/>
            <person name="Ledsgaard L."/>
            <person name="Lin J."/>
            <person name="Lipzen A."/>
            <person name="Kuo A."/>
            <person name="Riley R."/>
            <person name="Mondo S."/>
            <person name="Labutti K."/>
            <person name="Haridas S."/>
            <person name="Pangalinan J."/>
            <person name="Salamov A.A."/>
            <person name="Simmons B.A."/>
            <person name="Magnuson J.K."/>
            <person name="Chen J."/>
            <person name="Drula E."/>
            <person name="Henrissat B."/>
            <person name="Wiebenga A."/>
            <person name="Lubbers R.J."/>
            <person name="Gomes A.C."/>
            <person name="Makela M.R."/>
            <person name="Stajich J."/>
            <person name="Grigoriev I.V."/>
            <person name="Mortensen U.H."/>
            <person name="De Vries R.P."/>
            <person name="Baker S.E."/>
            <person name="Andersen M.R."/>
        </authorList>
    </citation>
    <scope>NUCLEOTIDE SEQUENCE [LARGE SCALE GENOMIC DNA]</scope>
    <source>
        <strain evidence="3 4">CBS 123904</strain>
    </source>
</reference>
<sequence length="340" mass="36655">MGSSSSKQPRAQASASHTAAQPQVHISNTNTRTRSIRPESVKIFIFCALKIEETAVISSLDERLSCNPMLKGDQKYNLTVGRIGNNTVVISRPRGTGPVNAAQCAAYMSYVFPNIRIAFTVGIGGGIPNPPARDIRLGDIAVGVPRGNQPAVFLYDTGKYEQGGFVPNGTANNPPSICINIDQALEEDELMNRSPLGATLKAITATCQFTRPTTADILFMPGFRHVTPGANCSNCRSQGKSKIIKRDPRPDHTPVVHRGLILSGGGVVKTPRDRDTLRRAQKNAICYEMEAIGVAEIFPCFVVRGISDYSDTHKQDGWHGYAAAAAAAYCKTVLCKIPPM</sequence>
<dbReference type="EMBL" id="JBFXLU010000075">
    <property type="protein sequence ID" value="KAL2845049.1"/>
    <property type="molecule type" value="Genomic_DNA"/>
</dbReference>
<dbReference type="InterPro" id="IPR035994">
    <property type="entry name" value="Nucleoside_phosphorylase_sf"/>
</dbReference>
<gene>
    <name evidence="3" type="ORF">BJY01DRAFT_263724</name>
</gene>
<dbReference type="InterPro" id="IPR000845">
    <property type="entry name" value="Nucleoside_phosphorylase_d"/>
</dbReference>
<protein>
    <submittedName>
        <fullName evidence="3">Nucleoside phosphorylase domain-containing protein</fullName>
    </submittedName>
</protein>
<name>A0ABR4JYB8_9EURO</name>
<dbReference type="InterPro" id="IPR053137">
    <property type="entry name" value="NLR-like"/>
</dbReference>
<evidence type="ECO:0000256" key="1">
    <source>
        <dbReference type="SAM" id="MobiDB-lite"/>
    </source>
</evidence>
<evidence type="ECO:0000313" key="3">
    <source>
        <dbReference type="EMBL" id="KAL2845049.1"/>
    </source>
</evidence>
<feature type="region of interest" description="Disordered" evidence="1">
    <location>
        <begin position="1"/>
        <end position="32"/>
    </location>
</feature>
<dbReference type="Gene3D" id="3.40.50.1580">
    <property type="entry name" value="Nucleoside phosphorylase domain"/>
    <property type="match status" value="1"/>
</dbReference>
<accession>A0ABR4JYB8</accession>
<evidence type="ECO:0000259" key="2">
    <source>
        <dbReference type="Pfam" id="PF01048"/>
    </source>
</evidence>
<proteinExistence type="predicted"/>
<organism evidence="3 4">
    <name type="scientific">Aspergillus pseudoustus</name>
    <dbReference type="NCBI Taxonomy" id="1810923"/>
    <lineage>
        <taxon>Eukaryota</taxon>
        <taxon>Fungi</taxon>
        <taxon>Dikarya</taxon>
        <taxon>Ascomycota</taxon>
        <taxon>Pezizomycotina</taxon>
        <taxon>Eurotiomycetes</taxon>
        <taxon>Eurotiomycetidae</taxon>
        <taxon>Eurotiales</taxon>
        <taxon>Aspergillaceae</taxon>
        <taxon>Aspergillus</taxon>
        <taxon>Aspergillus subgen. Nidulantes</taxon>
    </lineage>
</organism>
<feature type="domain" description="Nucleoside phosphorylase" evidence="2">
    <location>
        <begin position="42"/>
        <end position="327"/>
    </location>
</feature>
<dbReference type="PANTHER" id="PTHR46082:SF6">
    <property type="entry name" value="AAA+ ATPASE DOMAIN-CONTAINING PROTEIN-RELATED"/>
    <property type="match status" value="1"/>
</dbReference>